<evidence type="ECO:0000313" key="8">
    <source>
        <dbReference type="Proteomes" id="UP000447434"/>
    </source>
</evidence>
<dbReference type="Proteomes" id="UP000447434">
    <property type="component" value="Chromosome 20"/>
</dbReference>
<proteinExistence type="predicted"/>
<name>A0A6A4NTQ9_LUPAL</name>
<keyword evidence="3" id="KW-0862">Zinc</keyword>
<dbReference type="InterPro" id="IPR001965">
    <property type="entry name" value="Znf_PHD"/>
</dbReference>
<dbReference type="SMART" id="SM00249">
    <property type="entry name" value="PHD"/>
    <property type="match status" value="1"/>
</dbReference>
<gene>
    <name evidence="7" type="ORF">Lalb_Chr20g0110841</name>
</gene>
<feature type="region of interest" description="Disordered" evidence="5">
    <location>
        <begin position="700"/>
        <end position="755"/>
    </location>
</feature>
<dbReference type="PANTHER" id="PTHR47863:SF4">
    <property type="entry name" value="RING_FYVE_PHD ZINC FINGER SUPERFAMILY PROTEIN"/>
    <property type="match status" value="1"/>
</dbReference>
<dbReference type="GO" id="GO:0008270">
    <property type="term" value="F:zinc ion binding"/>
    <property type="evidence" value="ECO:0007669"/>
    <property type="project" value="UniProtKB-KW"/>
</dbReference>
<feature type="region of interest" description="Disordered" evidence="5">
    <location>
        <begin position="573"/>
        <end position="594"/>
    </location>
</feature>
<evidence type="ECO:0000256" key="4">
    <source>
        <dbReference type="PROSITE-ProRule" id="PRU00146"/>
    </source>
</evidence>
<feature type="region of interest" description="Disordered" evidence="5">
    <location>
        <begin position="217"/>
        <end position="237"/>
    </location>
</feature>
<dbReference type="InterPro" id="IPR019786">
    <property type="entry name" value="Zinc_finger_PHD-type_CS"/>
</dbReference>
<keyword evidence="8" id="KW-1185">Reference proteome</keyword>
<dbReference type="InterPro" id="IPR013083">
    <property type="entry name" value="Znf_RING/FYVE/PHD"/>
</dbReference>
<feature type="domain" description="PHD-type" evidence="6">
    <location>
        <begin position="476"/>
        <end position="525"/>
    </location>
</feature>
<dbReference type="EMBL" id="WOCE01000020">
    <property type="protein sequence ID" value="KAE9590739.1"/>
    <property type="molecule type" value="Genomic_DNA"/>
</dbReference>
<evidence type="ECO:0000313" key="7">
    <source>
        <dbReference type="EMBL" id="KAE9590739.1"/>
    </source>
</evidence>
<dbReference type="SUPFAM" id="SSF57903">
    <property type="entry name" value="FYVE/PHD zinc finger"/>
    <property type="match status" value="1"/>
</dbReference>
<evidence type="ECO:0000256" key="2">
    <source>
        <dbReference type="ARBA" id="ARBA00022771"/>
    </source>
</evidence>
<keyword evidence="2 4" id="KW-0863">Zinc-finger</keyword>
<dbReference type="InterPro" id="IPR011011">
    <property type="entry name" value="Znf_FYVE_PHD"/>
</dbReference>
<evidence type="ECO:0000256" key="1">
    <source>
        <dbReference type="ARBA" id="ARBA00022723"/>
    </source>
</evidence>
<dbReference type="PANTHER" id="PTHR47863">
    <property type="entry name" value="RING/FYVE/PHD ZINC FINGER SUPERFAMILY PROTEIN"/>
    <property type="match status" value="1"/>
</dbReference>
<dbReference type="OrthoDB" id="608866at2759"/>
<dbReference type="InterPro" id="IPR019787">
    <property type="entry name" value="Znf_PHD-finger"/>
</dbReference>
<sequence>MDSTSSLPWLWVIQALASCKEIPISILQGLIDVAPVAPDDFCEKTRELLALRCLEDIFGSAHRTNCDDASASLDSRVRFDFSLGCEDVLQQILNEMPLSNLKVAGPELSKWDIFPFIMHKRANIVKCDLEQLKESIFEDSHPYTDYLKARSGLAFQNEVRPVHVNDGECNDMDFLPSKRNRVDSADEHVVGYPHEKQVHISDCDVFLMNAEKIQCNGSSNTESKKDKPVSSGGKGVVESSTVNSFLVSESGGSHIEKNIRQNLGEGSLEGRQNRFVTSNRCKSSSNNDVFHDELNIPLNSTVMPQHTSGGKYCQQLEAESVPTKVPQPDKIRRKLPESLLGMSTTLMPPHTCEDEPCQNTSLDETKDDTGRHVLPIPKNVDDLHKDPNIINESQSKREIDFQLNEPNAASLNVSQQPVISDKAVGDTVDACRAELSSDSDEYHNETIDVAAKKHQFLNSQCTFGHDLSACTEQSGNNFCVMCNQGGKLLICKTTSCPLMVHKTCLGASVHIDAESNFFCPFCAYCHAISEYLEAKKIASLARKELTHFIDKDIRNQYTKLRHEVHRKEHTFLRTSSEHEHIHDKNNANDQFPRTGDNKEDHVGEHEVNSLHVERSQPQALTSFANSTCKEKEIENNGYVEGLSEEERGEMLNLKSSTSRGVEENQVPTELLDGDDDLSCGKTTVLSVKQNSTEEIQQEMTEQQNTVKNEDPVYAHDTDEEKISNDEHGTSIFSRYTQRFKKRKRPTKSQAVSQSR</sequence>
<evidence type="ECO:0000256" key="3">
    <source>
        <dbReference type="ARBA" id="ARBA00022833"/>
    </source>
</evidence>
<evidence type="ECO:0000256" key="5">
    <source>
        <dbReference type="SAM" id="MobiDB-lite"/>
    </source>
</evidence>
<dbReference type="PROSITE" id="PS01359">
    <property type="entry name" value="ZF_PHD_1"/>
    <property type="match status" value="1"/>
</dbReference>
<feature type="compositionally biased region" description="Basic residues" evidence="5">
    <location>
        <begin position="737"/>
        <end position="746"/>
    </location>
</feature>
<keyword evidence="1" id="KW-0479">Metal-binding</keyword>
<feature type="compositionally biased region" description="Basic and acidic residues" evidence="5">
    <location>
        <begin position="573"/>
        <end position="586"/>
    </location>
</feature>
<dbReference type="Gene3D" id="3.30.40.10">
    <property type="entry name" value="Zinc/RING finger domain, C3HC4 (zinc finger)"/>
    <property type="match status" value="1"/>
</dbReference>
<protein>
    <submittedName>
        <fullName evidence="7">Putative chromatin regulator PHD family</fullName>
    </submittedName>
</protein>
<evidence type="ECO:0000259" key="6">
    <source>
        <dbReference type="PROSITE" id="PS50016"/>
    </source>
</evidence>
<dbReference type="AlphaFoldDB" id="A0A6A4NTQ9"/>
<reference evidence="8" key="1">
    <citation type="journal article" date="2020" name="Nat. Commun.">
        <title>Genome sequence of the cluster root forming white lupin.</title>
        <authorList>
            <person name="Hufnagel B."/>
            <person name="Marques A."/>
            <person name="Soriano A."/>
            <person name="Marques L."/>
            <person name="Divol F."/>
            <person name="Doumas P."/>
            <person name="Sallet E."/>
            <person name="Mancinotti D."/>
            <person name="Carrere S."/>
            <person name="Marande W."/>
            <person name="Arribat S."/>
            <person name="Keller J."/>
            <person name="Huneau C."/>
            <person name="Blein T."/>
            <person name="Aime D."/>
            <person name="Laguerre M."/>
            <person name="Taylor J."/>
            <person name="Schubert V."/>
            <person name="Nelson M."/>
            <person name="Geu-Flores F."/>
            <person name="Crespi M."/>
            <person name="Gallardo-Guerrero K."/>
            <person name="Delaux P.-M."/>
            <person name="Salse J."/>
            <person name="Berges H."/>
            <person name="Guyot R."/>
            <person name="Gouzy J."/>
            <person name="Peret B."/>
        </authorList>
    </citation>
    <scope>NUCLEOTIDE SEQUENCE [LARGE SCALE GENOMIC DNA]</scope>
    <source>
        <strain evidence="8">cv. Amiga</strain>
    </source>
</reference>
<accession>A0A6A4NTQ9</accession>
<dbReference type="PROSITE" id="PS50016">
    <property type="entry name" value="ZF_PHD_2"/>
    <property type="match status" value="1"/>
</dbReference>
<feature type="compositionally biased region" description="Basic and acidic residues" evidence="5">
    <location>
        <begin position="707"/>
        <end position="728"/>
    </location>
</feature>
<organism evidence="7 8">
    <name type="scientific">Lupinus albus</name>
    <name type="common">White lupine</name>
    <name type="synonym">Lupinus termis</name>
    <dbReference type="NCBI Taxonomy" id="3870"/>
    <lineage>
        <taxon>Eukaryota</taxon>
        <taxon>Viridiplantae</taxon>
        <taxon>Streptophyta</taxon>
        <taxon>Embryophyta</taxon>
        <taxon>Tracheophyta</taxon>
        <taxon>Spermatophyta</taxon>
        <taxon>Magnoliopsida</taxon>
        <taxon>eudicotyledons</taxon>
        <taxon>Gunneridae</taxon>
        <taxon>Pentapetalae</taxon>
        <taxon>rosids</taxon>
        <taxon>fabids</taxon>
        <taxon>Fabales</taxon>
        <taxon>Fabaceae</taxon>
        <taxon>Papilionoideae</taxon>
        <taxon>50 kb inversion clade</taxon>
        <taxon>genistoids sensu lato</taxon>
        <taxon>core genistoids</taxon>
        <taxon>Genisteae</taxon>
        <taxon>Lupinus</taxon>
    </lineage>
</organism>
<comment type="caution">
    <text evidence="7">The sequence shown here is derived from an EMBL/GenBank/DDBJ whole genome shotgun (WGS) entry which is preliminary data.</text>
</comment>